<dbReference type="Proteomes" id="UP000242188">
    <property type="component" value="Unassembled WGS sequence"/>
</dbReference>
<organism evidence="2 3">
    <name type="scientific">Mizuhopecten yessoensis</name>
    <name type="common">Japanese scallop</name>
    <name type="synonym">Patinopecten yessoensis</name>
    <dbReference type="NCBI Taxonomy" id="6573"/>
    <lineage>
        <taxon>Eukaryota</taxon>
        <taxon>Metazoa</taxon>
        <taxon>Spiralia</taxon>
        <taxon>Lophotrochozoa</taxon>
        <taxon>Mollusca</taxon>
        <taxon>Bivalvia</taxon>
        <taxon>Autobranchia</taxon>
        <taxon>Pteriomorphia</taxon>
        <taxon>Pectinida</taxon>
        <taxon>Pectinoidea</taxon>
        <taxon>Pectinidae</taxon>
        <taxon>Mizuhopecten</taxon>
    </lineage>
</organism>
<reference evidence="2 3" key="1">
    <citation type="journal article" date="2017" name="Nat. Ecol. Evol.">
        <title>Scallop genome provides insights into evolution of bilaterian karyotype and development.</title>
        <authorList>
            <person name="Wang S."/>
            <person name="Zhang J."/>
            <person name="Jiao W."/>
            <person name="Li J."/>
            <person name="Xun X."/>
            <person name="Sun Y."/>
            <person name="Guo X."/>
            <person name="Huan P."/>
            <person name="Dong B."/>
            <person name="Zhang L."/>
            <person name="Hu X."/>
            <person name="Sun X."/>
            <person name="Wang J."/>
            <person name="Zhao C."/>
            <person name="Wang Y."/>
            <person name="Wang D."/>
            <person name="Huang X."/>
            <person name="Wang R."/>
            <person name="Lv J."/>
            <person name="Li Y."/>
            <person name="Zhang Z."/>
            <person name="Liu B."/>
            <person name="Lu W."/>
            <person name="Hui Y."/>
            <person name="Liang J."/>
            <person name="Zhou Z."/>
            <person name="Hou R."/>
            <person name="Li X."/>
            <person name="Liu Y."/>
            <person name="Li H."/>
            <person name="Ning X."/>
            <person name="Lin Y."/>
            <person name="Zhao L."/>
            <person name="Xing Q."/>
            <person name="Dou J."/>
            <person name="Li Y."/>
            <person name="Mao J."/>
            <person name="Guo H."/>
            <person name="Dou H."/>
            <person name="Li T."/>
            <person name="Mu C."/>
            <person name="Jiang W."/>
            <person name="Fu Q."/>
            <person name="Fu X."/>
            <person name="Miao Y."/>
            <person name="Liu J."/>
            <person name="Yu Q."/>
            <person name="Li R."/>
            <person name="Liao H."/>
            <person name="Li X."/>
            <person name="Kong Y."/>
            <person name="Jiang Z."/>
            <person name="Chourrout D."/>
            <person name="Li R."/>
            <person name="Bao Z."/>
        </authorList>
    </citation>
    <scope>NUCLEOTIDE SEQUENCE [LARGE SCALE GENOMIC DNA]</scope>
    <source>
        <strain evidence="2 3">PY_sf001</strain>
    </source>
</reference>
<dbReference type="EMBL" id="NEDP02000966">
    <property type="protein sequence ID" value="OWF54611.1"/>
    <property type="molecule type" value="Genomic_DNA"/>
</dbReference>
<comment type="caution">
    <text evidence="2">The sequence shown here is derived from an EMBL/GenBank/DDBJ whole genome shotgun (WGS) entry which is preliminary data.</text>
</comment>
<dbReference type="AlphaFoldDB" id="A0A210R140"/>
<feature type="domain" description="BTB" evidence="1">
    <location>
        <begin position="31"/>
        <end position="87"/>
    </location>
</feature>
<accession>A0A210R140</accession>
<dbReference type="PANTHER" id="PTHR45774">
    <property type="entry name" value="BTB/POZ DOMAIN-CONTAINING"/>
    <property type="match status" value="1"/>
</dbReference>
<dbReference type="Pfam" id="PF00651">
    <property type="entry name" value="BTB"/>
    <property type="match status" value="1"/>
</dbReference>
<keyword evidence="3" id="KW-1185">Reference proteome</keyword>
<dbReference type="SUPFAM" id="SSF54695">
    <property type="entry name" value="POZ domain"/>
    <property type="match status" value="1"/>
</dbReference>
<evidence type="ECO:0000313" key="3">
    <source>
        <dbReference type="Proteomes" id="UP000242188"/>
    </source>
</evidence>
<dbReference type="GO" id="GO:0005829">
    <property type="term" value="C:cytosol"/>
    <property type="evidence" value="ECO:0007669"/>
    <property type="project" value="TreeGrafter"/>
</dbReference>
<dbReference type="GO" id="GO:0022008">
    <property type="term" value="P:neurogenesis"/>
    <property type="evidence" value="ECO:0007669"/>
    <property type="project" value="TreeGrafter"/>
</dbReference>
<sequence length="87" mass="9802">MATAQAQEPSWQCDKSLVECLNHLFASGIACDVTFLVGEDKYRISAHKTILISRSPVFYTMFEGNLAEKGEIAIPDIEQEVFTMFLR</sequence>
<proteinExistence type="predicted"/>
<evidence type="ECO:0000259" key="1">
    <source>
        <dbReference type="PROSITE" id="PS50097"/>
    </source>
</evidence>
<dbReference type="Gene3D" id="3.30.710.10">
    <property type="entry name" value="Potassium Channel Kv1.1, Chain A"/>
    <property type="match status" value="1"/>
</dbReference>
<dbReference type="OrthoDB" id="9979965at2759"/>
<gene>
    <name evidence="2" type="ORF">KP79_PYT22817</name>
</gene>
<dbReference type="InterPro" id="IPR011333">
    <property type="entry name" value="SKP1/BTB/POZ_sf"/>
</dbReference>
<dbReference type="PROSITE" id="PS50097">
    <property type="entry name" value="BTB"/>
    <property type="match status" value="1"/>
</dbReference>
<dbReference type="PANTHER" id="PTHR45774:SF4">
    <property type="entry name" value="AXUNDEAD, ISOFORM F"/>
    <property type="match status" value="1"/>
</dbReference>
<dbReference type="InterPro" id="IPR000210">
    <property type="entry name" value="BTB/POZ_dom"/>
</dbReference>
<name>A0A210R140_MIZYE</name>
<evidence type="ECO:0000313" key="2">
    <source>
        <dbReference type="EMBL" id="OWF54611.1"/>
    </source>
</evidence>
<protein>
    <submittedName>
        <fullName evidence="2">BTB/POZ domain-containing protein 6</fullName>
    </submittedName>
</protein>